<dbReference type="GO" id="GO:0006606">
    <property type="term" value="P:protein import into nucleus"/>
    <property type="evidence" value="ECO:0007669"/>
    <property type="project" value="TreeGrafter"/>
</dbReference>
<comment type="subcellular location">
    <subcellularLocation>
        <location evidence="1">Nucleus</location>
    </subcellularLocation>
</comment>
<dbReference type="Gene3D" id="1.20.120.1880">
    <property type="entry name" value="Nucleoporin, helical C-terminal domain"/>
    <property type="match status" value="1"/>
</dbReference>
<sequence>MLIVENLRLLPQNGETRNALTKLNASLLDVTQLYTNYADEFNLSECKLAIVHCAGHNDPTLVENLWRDIIDSELALRQRDSTQVKAKLVADKIRNSIKLYLDSPKYLPMNFLIKYLFAKSVDNEFDPNWLTETLAPAGISYYELLSVLDSIFRQWTNTPAKKDRRLQIYILKAIGELVTEFTKRKSRYSAKEKSKMKSAFLDCCALYTVELETMPSGSETISMRQKFRDLQTVVENL</sequence>
<dbReference type="Proteomes" id="UP000887565">
    <property type="component" value="Unplaced"/>
</dbReference>
<keyword evidence="3" id="KW-0539">Nucleus</keyword>
<keyword evidence="5" id="KW-1185">Reference proteome</keyword>
<accession>A0A915KKZ2</accession>
<protein>
    <recommendedName>
        <fullName evidence="4">Nucleoporin Nup133/Nup155-like C-terminal domain-containing protein</fullName>
    </recommendedName>
</protein>
<dbReference type="GO" id="GO:0006405">
    <property type="term" value="P:RNA export from nucleus"/>
    <property type="evidence" value="ECO:0007669"/>
    <property type="project" value="TreeGrafter"/>
</dbReference>
<dbReference type="OMA" id="CAGHNDP"/>
<dbReference type="InterPro" id="IPR007187">
    <property type="entry name" value="Nucleoporin_Nup133/Nup155_C"/>
</dbReference>
<dbReference type="PANTHER" id="PTHR10350:SF6">
    <property type="entry name" value="NUCLEAR PORE COMPLEX PROTEIN NUP155"/>
    <property type="match status" value="1"/>
</dbReference>
<evidence type="ECO:0000256" key="2">
    <source>
        <dbReference type="ARBA" id="ARBA00022448"/>
    </source>
</evidence>
<dbReference type="InterPro" id="IPR042538">
    <property type="entry name" value="Nucleoporin_Nup155_C_3"/>
</dbReference>
<evidence type="ECO:0000256" key="3">
    <source>
        <dbReference type="ARBA" id="ARBA00023242"/>
    </source>
</evidence>
<dbReference type="InterPro" id="IPR004870">
    <property type="entry name" value="Nucleoporin_Nup155"/>
</dbReference>
<evidence type="ECO:0000313" key="6">
    <source>
        <dbReference type="WBParaSite" id="nRc.2.0.1.t39097-RA"/>
    </source>
</evidence>
<evidence type="ECO:0000259" key="4">
    <source>
        <dbReference type="Pfam" id="PF03177"/>
    </source>
</evidence>
<evidence type="ECO:0000313" key="5">
    <source>
        <dbReference type="Proteomes" id="UP000887565"/>
    </source>
</evidence>
<dbReference type="GO" id="GO:0000972">
    <property type="term" value="P:transcription-dependent tethering of RNA polymerase II gene DNA at nuclear periphery"/>
    <property type="evidence" value="ECO:0007669"/>
    <property type="project" value="TreeGrafter"/>
</dbReference>
<evidence type="ECO:0000256" key="1">
    <source>
        <dbReference type="ARBA" id="ARBA00004123"/>
    </source>
</evidence>
<dbReference type="GO" id="GO:0044611">
    <property type="term" value="C:nuclear pore inner ring"/>
    <property type="evidence" value="ECO:0007669"/>
    <property type="project" value="TreeGrafter"/>
</dbReference>
<proteinExistence type="predicted"/>
<feature type="domain" description="Nucleoporin Nup133/Nup155-like C-terminal" evidence="4">
    <location>
        <begin position="14"/>
        <end position="196"/>
    </location>
</feature>
<dbReference type="WBParaSite" id="nRc.2.0.1.t39097-RA">
    <property type="protein sequence ID" value="nRc.2.0.1.t39097-RA"/>
    <property type="gene ID" value="nRc.2.0.1.g39097"/>
</dbReference>
<dbReference type="Pfam" id="PF03177">
    <property type="entry name" value="Nucleoporin_C"/>
    <property type="match status" value="1"/>
</dbReference>
<keyword evidence="2" id="KW-0813">Transport</keyword>
<name>A0A915KKZ2_ROMCU</name>
<dbReference type="GO" id="GO:0036228">
    <property type="term" value="P:protein localization to nuclear inner membrane"/>
    <property type="evidence" value="ECO:0007669"/>
    <property type="project" value="TreeGrafter"/>
</dbReference>
<reference evidence="6" key="1">
    <citation type="submission" date="2022-11" db="UniProtKB">
        <authorList>
            <consortium name="WormBaseParasite"/>
        </authorList>
    </citation>
    <scope>IDENTIFICATION</scope>
</reference>
<dbReference type="AlphaFoldDB" id="A0A915KKZ2"/>
<organism evidence="5 6">
    <name type="scientific">Romanomermis culicivorax</name>
    <name type="common">Nematode worm</name>
    <dbReference type="NCBI Taxonomy" id="13658"/>
    <lineage>
        <taxon>Eukaryota</taxon>
        <taxon>Metazoa</taxon>
        <taxon>Ecdysozoa</taxon>
        <taxon>Nematoda</taxon>
        <taxon>Enoplea</taxon>
        <taxon>Dorylaimia</taxon>
        <taxon>Mermithida</taxon>
        <taxon>Mermithoidea</taxon>
        <taxon>Mermithidae</taxon>
        <taxon>Romanomermis</taxon>
    </lineage>
</organism>
<dbReference type="GO" id="GO:0017056">
    <property type="term" value="F:structural constituent of nuclear pore"/>
    <property type="evidence" value="ECO:0007669"/>
    <property type="project" value="InterPro"/>
</dbReference>
<dbReference type="PANTHER" id="PTHR10350">
    <property type="entry name" value="NUCLEAR PORE COMPLEX PROTEIN NUP155"/>
    <property type="match status" value="1"/>
</dbReference>